<dbReference type="Proteomes" id="UP001165489">
    <property type="component" value="Unassembled WGS sequence"/>
</dbReference>
<dbReference type="Pfam" id="PF19952">
    <property type="entry name" value="DUF6414"/>
    <property type="match status" value="1"/>
</dbReference>
<dbReference type="RefSeq" id="WP_241348546.1">
    <property type="nucleotide sequence ID" value="NZ_JAKZGP010000031.1"/>
</dbReference>
<organism evidence="1 2">
    <name type="scientific">Belliella filtrata</name>
    <dbReference type="NCBI Taxonomy" id="2923435"/>
    <lineage>
        <taxon>Bacteria</taxon>
        <taxon>Pseudomonadati</taxon>
        <taxon>Bacteroidota</taxon>
        <taxon>Cytophagia</taxon>
        <taxon>Cytophagales</taxon>
        <taxon>Cyclobacteriaceae</taxon>
        <taxon>Belliella</taxon>
    </lineage>
</organism>
<proteinExistence type="predicted"/>
<evidence type="ECO:0000313" key="1">
    <source>
        <dbReference type="EMBL" id="MCH7410178.1"/>
    </source>
</evidence>
<name>A0ABS9V198_9BACT</name>
<gene>
    <name evidence="1" type="ORF">MM239_12290</name>
</gene>
<keyword evidence="2" id="KW-1185">Reference proteome</keyword>
<sequence length="345" mass="40615">MGSIKDLIYFDFEKARSLISQLNGGLVSEISRAIENEGELKSNVGFNLFLKGGIEGRDKEKNIKVEKIDLYHELLNQIEKELQEKKLLIDINEYFMSAKGSFNDFIEKLPSFSFIKSNGWSQFEDFERFKNIFSNFNEIQRMVYSSGLLDNPEIKKIQEQISDERKNIQLMGDRNVKNKEFGKLKAYEKKFDELLKSHTEIGTLDEVFIERIKMFMDTFSPNRLNFRQIPFDDFNDFQILASLKEKYLVDSSLENIIYTYGTRPNIKLSVFGIITSCPRKEENRVDLSDEYLAFDDKELDEVKSFDKALRNVFKSFEEFEKFFFVPTYPKFAISPIAIYREVIYK</sequence>
<reference evidence="1" key="1">
    <citation type="submission" date="2022-03" db="EMBL/GenBank/DDBJ databases">
        <title>De novo assembled genomes of Belliella spp. (Cyclobacteriaceae) strains.</title>
        <authorList>
            <person name="Szabo A."/>
            <person name="Korponai K."/>
            <person name="Felfoldi T."/>
        </authorList>
    </citation>
    <scope>NUCLEOTIDE SEQUENCE</scope>
    <source>
        <strain evidence="1">DSM 111904</strain>
    </source>
</reference>
<dbReference type="EMBL" id="JAKZGP010000031">
    <property type="protein sequence ID" value="MCH7410178.1"/>
    <property type="molecule type" value="Genomic_DNA"/>
</dbReference>
<evidence type="ECO:0000313" key="2">
    <source>
        <dbReference type="Proteomes" id="UP001165489"/>
    </source>
</evidence>
<dbReference type="InterPro" id="IPR045633">
    <property type="entry name" value="DUF6414"/>
</dbReference>
<accession>A0ABS9V198</accession>
<comment type="caution">
    <text evidence="1">The sequence shown here is derived from an EMBL/GenBank/DDBJ whole genome shotgun (WGS) entry which is preliminary data.</text>
</comment>
<protein>
    <submittedName>
        <fullName evidence="1">Uncharacterized protein</fullName>
    </submittedName>
</protein>